<dbReference type="InterPro" id="IPR045107">
    <property type="entry name" value="SAC3/GANP/THP3"/>
</dbReference>
<protein>
    <submittedName>
        <fullName evidence="3">Germinal-center associated nuclear protein</fullName>
    </submittedName>
</protein>
<organism evidence="2 3">
    <name type="scientific">Galleria mellonella</name>
    <name type="common">Greater wax moth</name>
    <dbReference type="NCBI Taxonomy" id="7137"/>
    <lineage>
        <taxon>Eukaryota</taxon>
        <taxon>Metazoa</taxon>
        <taxon>Ecdysozoa</taxon>
        <taxon>Arthropoda</taxon>
        <taxon>Hexapoda</taxon>
        <taxon>Insecta</taxon>
        <taxon>Pterygota</taxon>
        <taxon>Neoptera</taxon>
        <taxon>Endopterygota</taxon>
        <taxon>Lepidoptera</taxon>
        <taxon>Glossata</taxon>
        <taxon>Ditrysia</taxon>
        <taxon>Pyraloidea</taxon>
        <taxon>Pyralidae</taxon>
        <taxon>Galleriinae</taxon>
        <taxon>Galleria</taxon>
    </lineage>
</organism>
<feature type="domain" description="SAC3/GANP/THP3 conserved" evidence="1">
    <location>
        <begin position="30"/>
        <end position="332"/>
    </location>
</feature>
<gene>
    <name evidence="3" type="primary">LOC113513876</name>
</gene>
<accession>A0ABM3N606</accession>
<evidence type="ECO:0000313" key="2">
    <source>
        <dbReference type="Proteomes" id="UP001652740"/>
    </source>
</evidence>
<reference evidence="3" key="1">
    <citation type="submission" date="2025-08" db="UniProtKB">
        <authorList>
            <consortium name="RefSeq"/>
        </authorList>
    </citation>
    <scope>IDENTIFICATION</scope>
    <source>
        <tissue evidence="3">Whole larvae</tissue>
    </source>
</reference>
<dbReference type="InterPro" id="IPR005062">
    <property type="entry name" value="SAC3/GANP/THP3_conserved"/>
</dbReference>
<dbReference type="Pfam" id="PF03399">
    <property type="entry name" value="SAC3_GANP"/>
    <property type="match status" value="1"/>
</dbReference>
<evidence type="ECO:0000313" key="3">
    <source>
        <dbReference type="RefSeq" id="XP_052759009.1"/>
    </source>
</evidence>
<name>A0ABM3N606_GALME</name>
<dbReference type="PANTHER" id="PTHR12436">
    <property type="entry name" value="80 KDA MCM3-ASSOCIATED PROTEIN"/>
    <property type="match status" value="1"/>
</dbReference>
<dbReference type="Proteomes" id="UP001652740">
    <property type="component" value="Unplaced"/>
</dbReference>
<evidence type="ECO:0000259" key="1">
    <source>
        <dbReference type="Pfam" id="PF03399"/>
    </source>
</evidence>
<proteinExistence type="predicted"/>
<dbReference type="Gene3D" id="1.25.40.990">
    <property type="match status" value="1"/>
</dbReference>
<sequence>MSSYFDYFCVNIYTNCAARNDIIHGTCNSMCPQSEQNLREKEGLVHILEVLGSERKLVKCYSRSAADSNMAVPNLLRPYNVLRDTVDYLLLDVTRRVDVPISSVYDFVNDRLRAVRQDMTIQRLPPEQCVNLLEPMIRFYVYFGYKLCEHPLSDYDPVLNKKYLLECIKWFLSCYESVQLWENNAKINEISSFLSNLEINNRYMKKLTCDRELMESLYILCNLGDVHPLYRYFNLPKDIKSNSTVQLSYKIAIAHLKGNYARVCSMLDALCPLTYFAVSVYLPTIQRNALRVMSHAYNSRQLAVPTAVLRQWLWFPSDADVITVCEHYGLQAEGATVRFSKADFKTEVATHEPKKLLLHEETLKMDLENIFTYKIQK</sequence>
<dbReference type="PANTHER" id="PTHR12436:SF38">
    <property type="entry name" value="SAC3 DOMAIN-CONTAINING PROTEIN 1"/>
    <property type="match status" value="1"/>
</dbReference>
<keyword evidence="2" id="KW-1185">Reference proteome</keyword>
<dbReference type="RefSeq" id="XP_052759009.1">
    <property type="nucleotide sequence ID" value="XM_052903049.1"/>
</dbReference>
<dbReference type="GeneID" id="113513876"/>